<comment type="similarity">
    <text evidence="9">Belongs to the pannexin family.</text>
</comment>
<dbReference type="GO" id="GO:0005243">
    <property type="term" value="F:gap junction channel activity"/>
    <property type="evidence" value="ECO:0007669"/>
    <property type="project" value="TreeGrafter"/>
</dbReference>
<evidence type="ECO:0000256" key="8">
    <source>
        <dbReference type="ARBA" id="ARBA00023303"/>
    </source>
</evidence>
<evidence type="ECO:0000256" key="2">
    <source>
        <dbReference type="ARBA" id="ARBA00022448"/>
    </source>
</evidence>
<evidence type="ECO:0000256" key="4">
    <source>
        <dbReference type="ARBA" id="ARBA00022692"/>
    </source>
</evidence>
<keyword evidence="3" id="KW-1003">Cell membrane</keyword>
<comment type="caution">
    <text evidence="10">The sequence shown here is derived from an EMBL/GenBank/DDBJ whole genome shotgun (WGS) entry which is preliminary data.</text>
</comment>
<dbReference type="InterPro" id="IPR000990">
    <property type="entry name" value="Innexin"/>
</dbReference>
<dbReference type="PANTHER" id="PTHR11893">
    <property type="entry name" value="INNEXIN"/>
    <property type="match status" value="1"/>
</dbReference>
<keyword evidence="2 9" id="KW-0813">Transport</keyword>
<keyword evidence="11" id="KW-1185">Reference proteome</keyword>
<sequence>MLQALLGYYQWAPIVLATQALFFYLPCLVWRLGMSRSGFNVHRILQMAADANELLPEVTTKAVHIMARYLEACIHRKKRYNT</sequence>
<comment type="function">
    <text evidence="9">Structural component of the gap junctions.</text>
</comment>
<comment type="caution">
    <text evidence="9">Lacks conserved residue(s) required for the propagation of feature annotation.</text>
</comment>
<dbReference type="Proteomes" id="UP000784294">
    <property type="component" value="Unassembled WGS sequence"/>
</dbReference>
<keyword evidence="5 9" id="KW-1133">Transmembrane helix</keyword>
<dbReference type="GO" id="GO:0034220">
    <property type="term" value="P:monoatomic ion transmembrane transport"/>
    <property type="evidence" value="ECO:0007669"/>
    <property type="project" value="UniProtKB-KW"/>
</dbReference>
<evidence type="ECO:0000256" key="7">
    <source>
        <dbReference type="ARBA" id="ARBA00023136"/>
    </source>
</evidence>
<evidence type="ECO:0000256" key="1">
    <source>
        <dbReference type="ARBA" id="ARBA00004651"/>
    </source>
</evidence>
<dbReference type="PANTHER" id="PTHR11893:SF36">
    <property type="entry name" value="INNEXIN-5"/>
    <property type="match status" value="1"/>
</dbReference>
<keyword evidence="7 9" id="KW-0472">Membrane</keyword>
<accession>A0A3S5AEK9</accession>
<keyword evidence="8 9" id="KW-0407">Ion channel</keyword>
<dbReference type="OrthoDB" id="5867527at2759"/>
<name>A0A3S5AEK9_9PLAT</name>
<feature type="transmembrane region" description="Helical" evidence="9">
    <location>
        <begin position="12"/>
        <end position="33"/>
    </location>
</feature>
<organism evidence="10 11">
    <name type="scientific">Protopolystoma xenopodis</name>
    <dbReference type="NCBI Taxonomy" id="117903"/>
    <lineage>
        <taxon>Eukaryota</taxon>
        <taxon>Metazoa</taxon>
        <taxon>Spiralia</taxon>
        <taxon>Lophotrochozoa</taxon>
        <taxon>Platyhelminthes</taxon>
        <taxon>Monogenea</taxon>
        <taxon>Polyopisthocotylea</taxon>
        <taxon>Polystomatidea</taxon>
        <taxon>Polystomatidae</taxon>
        <taxon>Protopolystoma</taxon>
    </lineage>
</organism>
<protein>
    <recommendedName>
        <fullName evidence="9">Innexin</fullName>
    </recommendedName>
</protein>
<dbReference type="EMBL" id="CAAALY010021277">
    <property type="protein sequence ID" value="VEL14475.1"/>
    <property type="molecule type" value="Genomic_DNA"/>
</dbReference>
<dbReference type="GO" id="GO:0005921">
    <property type="term" value="C:gap junction"/>
    <property type="evidence" value="ECO:0007669"/>
    <property type="project" value="UniProtKB-UniRule"/>
</dbReference>
<evidence type="ECO:0000313" key="11">
    <source>
        <dbReference type="Proteomes" id="UP000784294"/>
    </source>
</evidence>
<dbReference type="GO" id="GO:0005886">
    <property type="term" value="C:plasma membrane"/>
    <property type="evidence" value="ECO:0007669"/>
    <property type="project" value="UniProtKB-SubCell"/>
</dbReference>
<evidence type="ECO:0000256" key="6">
    <source>
        <dbReference type="ARBA" id="ARBA00023065"/>
    </source>
</evidence>
<reference evidence="10" key="1">
    <citation type="submission" date="2018-11" db="EMBL/GenBank/DDBJ databases">
        <authorList>
            <consortium name="Pathogen Informatics"/>
        </authorList>
    </citation>
    <scope>NUCLEOTIDE SEQUENCE</scope>
</reference>
<dbReference type="AlphaFoldDB" id="A0A3S5AEK9"/>
<keyword evidence="6 9" id="KW-0406">Ion transport</keyword>
<keyword evidence="4 9" id="KW-0812">Transmembrane</keyword>
<evidence type="ECO:0000256" key="3">
    <source>
        <dbReference type="ARBA" id="ARBA00022475"/>
    </source>
</evidence>
<proteinExistence type="inferred from homology"/>
<evidence type="ECO:0000256" key="9">
    <source>
        <dbReference type="RuleBase" id="RU010713"/>
    </source>
</evidence>
<comment type="subcellular location">
    <subcellularLocation>
        <location evidence="1 9">Cell membrane</location>
        <topology evidence="1 9">Multi-pass membrane protein</topology>
    </subcellularLocation>
</comment>
<dbReference type="PROSITE" id="PS51013">
    <property type="entry name" value="PANNEXIN"/>
    <property type="match status" value="1"/>
</dbReference>
<dbReference type="Pfam" id="PF00876">
    <property type="entry name" value="Innexin"/>
    <property type="match status" value="1"/>
</dbReference>
<gene>
    <name evidence="9" type="primary">inx</name>
    <name evidence="10" type="ORF">PXEA_LOCUS7915</name>
</gene>
<evidence type="ECO:0000256" key="5">
    <source>
        <dbReference type="ARBA" id="ARBA00022989"/>
    </source>
</evidence>
<evidence type="ECO:0000313" key="10">
    <source>
        <dbReference type="EMBL" id="VEL14475.1"/>
    </source>
</evidence>